<dbReference type="EMBL" id="QAYG01000001">
    <property type="protein sequence ID" value="PTW62443.1"/>
    <property type="molecule type" value="Genomic_DNA"/>
</dbReference>
<dbReference type="InterPro" id="IPR028098">
    <property type="entry name" value="Glyco_trans_4-like_N"/>
</dbReference>
<dbReference type="Pfam" id="PF00534">
    <property type="entry name" value="Glycos_transf_1"/>
    <property type="match status" value="1"/>
</dbReference>
<accession>A0A2T5VFB3</accession>
<sequence>MSASGGTGRLVFAYPGDIETPSGGYEYDRRIIDGLVARGWSVEPVSLGDAFPFAGTQARNRAYARLSSLTESVPVVIDGLALGVLPEASTALGSQRPLIGLVHHPLALESGLDRDTAETFRMSERQALAGTRGVIVPSPATASVLITDYDVPRARIAIVRPGTDRVPTRARRRPEGAAIRLLAVGSLVPRKGHEILLKALAGMTDLPFHLDIAGSPDFDPDCAARIREKVSDPALSQRVTLHGTVGRERLNALYQQADIFVLASRYEGYGMVFAEAIAHGIPVVATGDGAVADTVAKEAGLVFAPDDRQGFEQGLRRMLSDAPYREGLAAGARVVAETLPSWAEAAEVFAEAVLRFAQPGSTPH</sequence>
<dbReference type="AlphaFoldDB" id="A0A2T5VFB3"/>
<evidence type="ECO:0000313" key="4">
    <source>
        <dbReference type="EMBL" id="PTW62443.1"/>
    </source>
</evidence>
<feature type="domain" description="Glycosyl transferase family 1" evidence="2">
    <location>
        <begin position="180"/>
        <end position="333"/>
    </location>
</feature>
<reference evidence="4 5" key="1">
    <citation type="submission" date="2018-04" db="EMBL/GenBank/DDBJ databases">
        <title>Genomic Encyclopedia of Archaeal and Bacterial Type Strains, Phase II (KMG-II): from individual species to whole genera.</title>
        <authorList>
            <person name="Goeker M."/>
        </authorList>
    </citation>
    <scope>NUCLEOTIDE SEQUENCE [LARGE SCALE GENOMIC DNA]</scope>
    <source>
        <strain evidence="4 5">DSM 23382</strain>
    </source>
</reference>
<evidence type="ECO:0000256" key="1">
    <source>
        <dbReference type="ARBA" id="ARBA00022679"/>
    </source>
</evidence>
<dbReference type="InterPro" id="IPR001296">
    <property type="entry name" value="Glyco_trans_1"/>
</dbReference>
<comment type="caution">
    <text evidence="4">The sequence shown here is derived from an EMBL/GenBank/DDBJ whole genome shotgun (WGS) entry which is preliminary data.</text>
</comment>
<dbReference type="Gene3D" id="3.40.50.2000">
    <property type="entry name" value="Glycogen Phosphorylase B"/>
    <property type="match status" value="2"/>
</dbReference>
<proteinExistence type="predicted"/>
<dbReference type="PANTHER" id="PTHR46401:SF2">
    <property type="entry name" value="GLYCOSYLTRANSFERASE WBBK-RELATED"/>
    <property type="match status" value="1"/>
</dbReference>
<dbReference type="GO" id="GO:0016757">
    <property type="term" value="F:glycosyltransferase activity"/>
    <property type="evidence" value="ECO:0007669"/>
    <property type="project" value="InterPro"/>
</dbReference>
<dbReference type="OrthoDB" id="9781738at2"/>
<organism evidence="4 5">
    <name type="scientific">Breoghania corrubedonensis</name>
    <dbReference type="NCBI Taxonomy" id="665038"/>
    <lineage>
        <taxon>Bacteria</taxon>
        <taxon>Pseudomonadati</taxon>
        <taxon>Pseudomonadota</taxon>
        <taxon>Alphaproteobacteria</taxon>
        <taxon>Hyphomicrobiales</taxon>
        <taxon>Stappiaceae</taxon>
        <taxon>Breoghania</taxon>
    </lineage>
</organism>
<keyword evidence="5" id="KW-1185">Reference proteome</keyword>
<dbReference type="CDD" id="cd03801">
    <property type="entry name" value="GT4_PimA-like"/>
    <property type="match status" value="1"/>
</dbReference>
<dbReference type="Proteomes" id="UP000244081">
    <property type="component" value="Unassembled WGS sequence"/>
</dbReference>
<dbReference type="RefSeq" id="WP_107988014.1">
    <property type="nucleotide sequence ID" value="NZ_QAYG01000001.1"/>
</dbReference>
<gene>
    <name evidence="4" type="ORF">C8N35_101486</name>
</gene>
<protein>
    <submittedName>
        <fullName evidence="4">Glycosyltransferase involved in cell wall biosynthesis</fullName>
    </submittedName>
</protein>
<feature type="domain" description="Glycosyltransferase subfamily 4-like N-terminal" evidence="3">
    <location>
        <begin position="93"/>
        <end position="164"/>
    </location>
</feature>
<name>A0A2T5VFB3_9HYPH</name>
<dbReference type="Pfam" id="PF13439">
    <property type="entry name" value="Glyco_transf_4"/>
    <property type="match status" value="1"/>
</dbReference>
<dbReference type="SUPFAM" id="SSF53756">
    <property type="entry name" value="UDP-Glycosyltransferase/glycogen phosphorylase"/>
    <property type="match status" value="1"/>
</dbReference>
<dbReference type="GO" id="GO:0009103">
    <property type="term" value="P:lipopolysaccharide biosynthetic process"/>
    <property type="evidence" value="ECO:0007669"/>
    <property type="project" value="TreeGrafter"/>
</dbReference>
<evidence type="ECO:0000313" key="5">
    <source>
        <dbReference type="Proteomes" id="UP000244081"/>
    </source>
</evidence>
<evidence type="ECO:0000259" key="3">
    <source>
        <dbReference type="Pfam" id="PF13439"/>
    </source>
</evidence>
<evidence type="ECO:0000259" key="2">
    <source>
        <dbReference type="Pfam" id="PF00534"/>
    </source>
</evidence>
<keyword evidence="1 4" id="KW-0808">Transferase</keyword>
<dbReference type="PANTHER" id="PTHR46401">
    <property type="entry name" value="GLYCOSYLTRANSFERASE WBBK-RELATED"/>
    <property type="match status" value="1"/>
</dbReference>